<gene>
    <name evidence="5" type="primary">jg17640</name>
    <name evidence="5" type="ORF">PAEG_LOCUS8975</name>
</gene>
<dbReference type="CDD" id="cd22115">
    <property type="entry name" value="F-box_FBXL2-like"/>
    <property type="match status" value="1"/>
</dbReference>
<dbReference type="FunFam" id="3.80.10.10:FF:000042">
    <property type="entry name" value="F-box/LRR-repeat protein 20 isoform 2"/>
    <property type="match status" value="1"/>
</dbReference>
<keyword evidence="3" id="KW-0833">Ubl conjugation pathway</keyword>
<proteinExistence type="predicted"/>
<dbReference type="PROSITE" id="PS50181">
    <property type="entry name" value="FBOX"/>
    <property type="match status" value="1"/>
</dbReference>
<organism evidence="5 6">
    <name type="scientific">Pararge aegeria aegeria</name>
    <dbReference type="NCBI Taxonomy" id="348720"/>
    <lineage>
        <taxon>Eukaryota</taxon>
        <taxon>Metazoa</taxon>
        <taxon>Ecdysozoa</taxon>
        <taxon>Arthropoda</taxon>
        <taxon>Hexapoda</taxon>
        <taxon>Insecta</taxon>
        <taxon>Pterygota</taxon>
        <taxon>Neoptera</taxon>
        <taxon>Endopterygota</taxon>
        <taxon>Lepidoptera</taxon>
        <taxon>Glossata</taxon>
        <taxon>Ditrysia</taxon>
        <taxon>Papilionoidea</taxon>
        <taxon>Nymphalidae</taxon>
        <taxon>Satyrinae</taxon>
        <taxon>Satyrini</taxon>
        <taxon>Parargina</taxon>
        <taxon>Pararge</taxon>
    </lineage>
</organism>
<dbReference type="InterPro" id="IPR050648">
    <property type="entry name" value="F-box_LRR-repeat"/>
</dbReference>
<dbReference type="SUPFAM" id="SSF52047">
    <property type="entry name" value="RNI-like"/>
    <property type="match status" value="1"/>
</dbReference>
<dbReference type="PANTHER" id="PTHR13382">
    <property type="entry name" value="MITOCHONDRIAL ATP SYNTHASE COUPLING FACTOR B"/>
    <property type="match status" value="1"/>
</dbReference>
<protein>
    <submittedName>
        <fullName evidence="5">Jg17640 protein</fullName>
    </submittedName>
</protein>
<dbReference type="EMBL" id="CAKXAJ010024723">
    <property type="protein sequence ID" value="CAH2229526.1"/>
    <property type="molecule type" value="Genomic_DNA"/>
</dbReference>
<accession>A0A8S4R285</accession>
<evidence type="ECO:0000256" key="3">
    <source>
        <dbReference type="ARBA" id="ARBA00022786"/>
    </source>
</evidence>
<evidence type="ECO:0000313" key="6">
    <source>
        <dbReference type="Proteomes" id="UP000838756"/>
    </source>
</evidence>
<dbReference type="InterPro" id="IPR006553">
    <property type="entry name" value="Leu-rich_rpt_Cys-con_subtyp"/>
</dbReference>
<evidence type="ECO:0000256" key="1">
    <source>
        <dbReference type="ARBA" id="ARBA00022614"/>
    </source>
</evidence>
<dbReference type="InterPro" id="IPR001810">
    <property type="entry name" value="F-box_dom"/>
</dbReference>
<dbReference type="Proteomes" id="UP000838756">
    <property type="component" value="Unassembled WGS sequence"/>
</dbReference>
<feature type="domain" description="F-box" evidence="4">
    <location>
        <begin position="20"/>
        <end position="66"/>
    </location>
</feature>
<dbReference type="Pfam" id="PF25372">
    <property type="entry name" value="DUF7885"/>
    <property type="match status" value="1"/>
</dbReference>
<evidence type="ECO:0000259" key="4">
    <source>
        <dbReference type="PROSITE" id="PS50181"/>
    </source>
</evidence>
<dbReference type="InterPro" id="IPR032675">
    <property type="entry name" value="LRR_dom_sf"/>
</dbReference>
<keyword evidence="1" id="KW-0433">Leucine-rich repeat</keyword>
<evidence type="ECO:0000256" key="2">
    <source>
        <dbReference type="ARBA" id="ARBA00022737"/>
    </source>
</evidence>
<dbReference type="AlphaFoldDB" id="A0A8S4R285"/>
<dbReference type="OrthoDB" id="550575at2759"/>
<dbReference type="InterPro" id="IPR057207">
    <property type="entry name" value="FBXL15_LRR"/>
</dbReference>
<keyword evidence="2" id="KW-0677">Repeat</keyword>
<sequence>MSYSARNKFEIARFSGEDDNHINKKLPKELLLRILSYLDVVSLCRCAQVSKLWNILALDGSNWQRIDLFDFQTDVEGPVIENISQRCGGFLRQLSLRGCESIADGSIKTLAQSCPNIEELNLNKCKKVTDQSCQALGRKCSKLQKINLDSCPSITDISLKALSDGCPLLTHVNVSWCQSITENGVEALARGCPKLKSFICRGCKNVNDKAVSCLATYCPDLEVLNVQGCEVSPFYRSSDFSIIILSSSSSTIHHHSNPFIFTHSISSSPN</sequence>
<keyword evidence="6" id="KW-1185">Reference proteome</keyword>
<dbReference type="Gene3D" id="3.80.10.10">
    <property type="entry name" value="Ribonuclease Inhibitor"/>
    <property type="match status" value="1"/>
</dbReference>
<dbReference type="GO" id="GO:0005737">
    <property type="term" value="C:cytoplasm"/>
    <property type="evidence" value="ECO:0007669"/>
    <property type="project" value="TreeGrafter"/>
</dbReference>
<evidence type="ECO:0000313" key="5">
    <source>
        <dbReference type="EMBL" id="CAH2229526.1"/>
    </source>
</evidence>
<comment type="caution">
    <text evidence="5">The sequence shown here is derived from an EMBL/GenBank/DDBJ whole genome shotgun (WGS) entry which is preliminary data.</text>
</comment>
<name>A0A8S4R285_9NEOP</name>
<dbReference type="SMART" id="SM00367">
    <property type="entry name" value="LRR_CC"/>
    <property type="match status" value="6"/>
</dbReference>
<dbReference type="SMART" id="SM00256">
    <property type="entry name" value="FBOX"/>
    <property type="match status" value="1"/>
</dbReference>
<reference evidence="5" key="1">
    <citation type="submission" date="2022-03" db="EMBL/GenBank/DDBJ databases">
        <authorList>
            <person name="Lindestad O."/>
        </authorList>
    </citation>
    <scope>NUCLEOTIDE SEQUENCE</scope>
</reference>
<dbReference type="Pfam" id="PF12937">
    <property type="entry name" value="F-box-like"/>
    <property type="match status" value="1"/>
</dbReference>